<dbReference type="Proteomes" id="UP000307440">
    <property type="component" value="Unassembled WGS sequence"/>
</dbReference>
<sequence>IHHPSTADMLKIKPQSVNEVHLLAALQESEAANEALQHRVIQLQKSQILNKAYCNKLRHQLSHKEEKQANKGKGKGKLLGNGLPQLMSGDAFFERVVEFTEAQKAK</sequence>
<feature type="non-terminal residue" evidence="1">
    <location>
        <position position="106"/>
    </location>
</feature>
<dbReference type="AlphaFoldDB" id="A0A5C3KK62"/>
<keyword evidence="2" id="KW-1185">Reference proteome</keyword>
<evidence type="ECO:0000313" key="1">
    <source>
        <dbReference type="EMBL" id="TFK20620.1"/>
    </source>
</evidence>
<name>A0A5C3KK62_COPMA</name>
<feature type="non-terminal residue" evidence="1">
    <location>
        <position position="1"/>
    </location>
</feature>
<dbReference type="OrthoDB" id="3269232at2759"/>
<gene>
    <name evidence="1" type="ORF">FA15DRAFT_574933</name>
</gene>
<evidence type="ECO:0000313" key="2">
    <source>
        <dbReference type="Proteomes" id="UP000307440"/>
    </source>
</evidence>
<proteinExistence type="predicted"/>
<organism evidence="1 2">
    <name type="scientific">Coprinopsis marcescibilis</name>
    <name type="common">Agaric fungus</name>
    <name type="synonym">Psathyrella marcescibilis</name>
    <dbReference type="NCBI Taxonomy" id="230819"/>
    <lineage>
        <taxon>Eukaryota</taxon>
        <taxon>Fungi</taxon>
        <taxon>Dikarya</taxon>
        <taxon>Basidiomycota</taxon>
        <taxon>Agaricomycotina</taxon>
        <taxon>Agaricomycetes</taxon>
        <taxon>Agaricomycetidae</taxon>
        <taxon>Agaricales</taxon>
        <taxon>Agaricineae</taxon>
        <taxon>Psathyrellaceae</taxon>
        <taxon>Coprinopsis</taxon>
    </lineage>
</organism>
<protein>
    <submittedName>
        <fullName evidence="1">Uncharacterized protein</fullName>
    </submittedName>
</protein>
<dbReference type="EMBL" id="ML210293">
    <property type="protein sequence ID" value="TFK20620.1"/>
    <property type="molecule type" value="Genomic_DNA"/>
</dbReference>
<reference evidence="1 2" key="1">
    <citation type="journal article" date="2019" name="Nat. Ecol. Evol.">
        <title>Megaphylogeny resolves global patterns of mushroom evolution.</title>
        <authorList>
            <person name="Varga T."/>
            <person name="Krizsan K."/>
            <person name="Foldi C."/>
            <person name="Dima B."/>
            <person name="Sanchez-Garcia M."/>
            <person name="Sanchez-Ramirez S."/>
            <person name="Szollosi G.J."/>
            <person name="Szarkandi J.G."/>
            <person name="Papp V."/>
            <person name="Albert L."/>
            <person name="Andreopoulos W."/>
            <person name="Angelini C."/>
            <person name="Antonin V."/>
            <person name="Barry K.W."/>
            <person name="Bougher N.L."/>
            <person name="Buchanan P."/>
            <person name="Buyck B."/>
            <person name="Bense V."/>
            <person name="Catcheside P."/>
            <person name="Chovatia M."/>
            <person name="Cooper J."/>
            <person name="Damon W."/>
            <person name="Desjardin D."/>
            <person name="Finy P."/>
            <person name="Geml J."/>
            <person name="Haridas S."/>
            <person name="Hughes K."/>
            <person name="Justo A."/>
            <person name="Karasinski D."/>
            <person name="Kautmanova I."/>
            <person name="Kiss B."/>
            <person name="Kocsube S."/>
            <person name="Kotiranta H."/>
            <person name="LaButti K.M."/>
            <person name="Lechner B.E."/>
            <person name="Liimatainen K."/>
            <person name="Lipzen A."/>
            <person name="Lukacs Z."/>
            <person name="Mihaltcheva S."/>
            <person name="Morgado L.N."/>
            <person name="Niskanen T."/>
            <person name="Noordeloos M.E."/>
            <person name="Ohm R.A."/>
            <person name="Ortiz-Santana B."/>
            <person name="Ovrebo C."/>
            <person name="Racz N."/>
            <person name="Riley R."/>
            <person name="Savchenko A."/>
            <person name="Shiryaev A."/>
            <person name="Soop K."/>
            <person name="Spirin V."/>
            <person name="Szebenyi C."/>
            <person name="Tomsovsky M."/>
            <person name="Tulloss R.E."/>
            <person name="Uehling J."/>
            <person name="Grigoriev I.V."/>
            <person name="Vagvolgyi C."/>
            <person name="Papp T."/>
            <person name="Martin F.M."/>
            <person name="Miettinen O."/>
            <person name="Hibbett D.S."/>
            <person name="Nagy L.G."/>
        </authorList>
    </citation>
    <scope>NUCLEOTIDE SEQUENCE [LARGE SCALE GENOMIC DNA]</scope>
    <source>
        <strain evidence="1 2">CBS 121175</strain>
    </source>
</reference>
<accession>A0A5C3KK62</accession>